<dbReference type="GeneID" id="66109160"/>
<evidence type="ECO:0000313" key="1">
    <source>
        <dbReference type="EMBL" id="KAG7443516.1"/>
    </source>
</evidence>
<accession>A0A9P7VP87</accession>
<dbReference type="Proteomes" id="UP000812287">
    <property type="component" value="Unassembled WGS sequence"/>
</dbReference>
<keyword evidence="2" id="KW-1185">Reference proteome</keyword>
<dbReference type="EMBL" id="MU250545">
    <property type="protein sequence ID" value="KAG7443516.1"/>
    <property type="molecule type" value="Genomic_DNA"/>
</dbReference>
<gene>
    <name evidence="1" type="ORF">BT62DRAFT_935127</name>
</gene>
<protein>
    <submittedName>
        <fullName evidence="1">Uncharacterized protein</fullName>
    </submittedName>
</protein>
<sequence length="60" mass="6854">MEHRSQRDVTIPEETHTSIPVPDVAAYNLDFDGRVGGPRMIMDLVNLFDDRTQQFSYVDG</sequence>
<evidence type="ECO:0000313" key="2">
    <source>
        <dbReference type="Proteomes" id="UP000812287"/>
    </source>
</evidence>
<comment type="caution">
    <text evidence="1">The sequence shown here is derived from an EMBL/GenBank/DDBJ whole genome shotgun (WGS) entry which is preliminary data.</text>
</comment>
<dbReference type="RefSeq" id="XP_043037016.1">
    <property type="nucleotide sequence ID" value="XM_043186863.1"/>
</dbReference>
<reference evidence="1" key="1">
    <citation type="submission" date="2020-11" db="EMBL/GenBank/DDBJ databases">
        <title>Adaptations for nitrogen fixation in a non-lichenized fungal sporocarp promotes dispersal by wood-feeding termites.</title>
        <authorList>
            <consortium name="DOE Joint Genome Institute"/>
            <person name="Koch R.A."/>
            <person name="Yoon G."/>
            <person name="Arayal U."/>
            <person name="Lail K."/>
            <person name="Amirebrahimi M."/>
            <person name="Labutti K."/>
            <person name="Lipzen A."/>
            <person name="Riley R."/>
            <person name="Barry K."/>
            <person name="Henrissat B."/>
            <person name="Grigoriev I.V."/>
            <person name="Herr J.R."/>
            <person name="Aime M.C."/>
        </authorList>
    </citation>
    <scope>NUCLEOTIDE SEQUENCE</scope>
    <source>
        <strain evidence="1">MCA 3950</strain>
    </source>
</reference>
<name>A0A9P7VP87_9AGAR</name>
<dbReference type="AlphaFoldDB" id="A0A9P7VP87"/>
<proteinExistence type="predicted"/>
<organism evidence="1 2">
    <name type="scientific">Guyanagaster necrorhizus</name>
    <dbReference type="NCBI Taxonomy" id="856835"/>
    <lineage>
        <taxon>Eukaryota</taxon>
        <taxon>Fungi</taxon>
        <taxon>Dikarya</taxon>
        <taxon>Basidiomycota</taxon>
        <taxon>Agaricomycotina</taxon>
        <taxon>Agaricomycetes</taxon>
        <taxon>Agaricomycetidae</taxon>
        <taxon>Agaricales</taxon>
        <taxon>Marasmiineae</taxon>
        <taxon>Physalacriaceae</taxon>
        <taxon>Guyanagaster</taxon>
    </lineage>
</organism>